<keyword evidence="8 12" id="KW-0963">Cytoplasm</keyword>
<dbReference type="KEGG" id="mpj:MPNE_0457"/>
<comment type="pathway">
    <text evidence="4 12">Purine metabolism; AMP biosynthesis via salvage pathway; AMP from adenine: step 1/1.</text>
</comment>
<evidence type="ECO:0000313" key="14">
    <source>
        <dbReference type="EMBL" id="ADK86842.1"/>
    </source>
</evidence>
<evidence type="ECO:0000256" key="11">
    <source>
        <dbReference type="ARBA" id="ARBA00022726"/>
    </source>
</evidence>
<comment type="subunit">
    <text evidence="6 12">Homodimer.</text>
</comment>
<dbReference type="CDD" id="cd06223">
    <property type="entry name" value="PRTases_typeI"/>
    <property type="match status" value="1"/>
</dbReference>
<dbReference type="PANTHER" id="PTHR32315">
    <property type="entry name" value="ADENINE PHOSPHORIBOSYLTRANSFERASE"/>
    <property type="match status" value="1"/>
</dbReference>
<accession>A0A0H3DNR1</accession>
<evidence type="ECO:0000256" key="9">
    <source>
        <dbReference type="ARBA" id="ARBA00022676"/>
    </source>
</evidence>
<evidence type="ECO:0000256" key="1">
    <source>
        <dbReference type="ARBA" id="ARBA00000868"/>
    </source>
</evidence>
<dbReference type="PANTHER" id="PTHR32315:SF3">
    <property type="entry name" value="ADENINE PHOSPHORIBOSYLTRANSFERASE"/>
    <property type="match status" value="1"/>
</dbReference>
<gene>
    <name evidence="12 14" type="primary">apt</name>
    <name evidence="14" type="ordered locus">MPNE_0457</name>
</gene>
<evidence type="ECO:0000256" key="6">
    <source>
        <dbReference type="ARBA" id="ARBA00011738"/>
    </source>
</evidence>
<dbReference type="GO" id="GO:0005737">
    <property type="term" value="C:cytoplasm"/>
    <property type="evidence" value="ECO:0007669"/>
    <property type="project" value="UniProtKB-SubCell"/>
</dbReference>
<dbReference type="UniPathway" id="UPA00588">
    <property type="reaction ID" value="UER00646"/>
</dbReference>
<comment type="function">
    <text evidence="2 12">Catalyzes a salvage reaction resulting in the formation of AMP, that is energically less costly than de novo synthesis.</text>
</comment>
<evidence type="ECO:0000256" key="12">
    <source>
        <dbReference type="HAMAP-Rule" id="MF_00004"/>
    </source>
</evidence>
<evidence type="ECO:0000256" key="7">
    <source>
        <dbReference type="ARBA" id="ARBA00011893"/>
    </source>
</evidence>
<comment type="subcellular location">
    <subcellularLocation>
        <location evidence="3 12">Cytoplasm</location>
    </subcellularLocation>
</comment>
<dbReference type="EC" id="2.4.2.7" evidence="7 12"/>
<keyword evidence="9 12" id="KW-0328">Glycosyltransferase</keyword>
<protein>
    <recommendedName>
        <fullName evidence="7 12">Adenine phosphoribosyltransferase</fullName>
        <shortName evidence="12">APRT</shortName>
        <ecNumber evidence="7 12">2.4.2.7</ecNumber>
    </recommendedName>
</protein>
<comment type="catalytic activity">
    <reaction evidence="1 12">
        <text>AMP + diphosphate = 5-phospho-alpha-D-ribose 1-diphosphate + adenine</text>
        <dbReference type="Rhea" id="RHEA:16609"/>
        <dbReference type="ChEBI" id="CHEBI:16708"/>
        <dbReference type="ChEBI" id="CHEBI:33019"/>
        <dbReference type="ChEBI" id="CHEBI:58017"/>
        <dbReference type="ChEBI" id="CHEBI:456215"/>
        <dbReference type="EC" id="2.4.2.7"/>
    </reaction>
</comment>
<evidence type="ECO:0000256" key="2">
    <source>
        <dbReference type="ARBA" id="ARBA00003968"/>
    </source>
</evidence>
<dbReference type="InterPro" id="IPR000836">
    <property type="entry name" value="PRTase_dom"/>
</dbReference>
<evidence type="ECO:0000256" key="3">
    <source>
        <dbReference type="ARBA" id="ARBA00004496"/>
    </source>
</evidence>
<evidence type="ECO:0000256" key="5">
    <source>
        <dbReference type="ARBA" id="ARBA00008391"/>
    </source>
</evidence>
<dbReference type="PaxDb" id="722438-MPNE_0457"/>
<dbReference type="SUPFAM" id="SSF53271">
    <property type="entry name" value="PRTase-like"/>
    <property type="match status" value="1"/>
</dbReference>
<dbReference type="NCBIfam" id="TIGR01090">
    <property type="entry name" value="apt"/>
    <property type="match status" value="1"/>
</dbReference>
<dbReference type="HOGENOM" id="CLU_063339_3_0_14"/>
<organism evidence="14 15">
    <name type="scientific">Mycoplasmoides pneumoniae (strain ATCC 15531 / DSM 23978 / CIP 103766 / NBRC 14401 / NCTC 10119 / FH)</name>
    <name type="common">Mycoplasma pneumoniae</name>
    <dbReference type="NCBI Taxonomy" id="722438"/>
    <lineage>
        <taxon>Bacteria</taxon>
        <taxon>Bacillati</taxon>
        <taxon>Mycoplasmatota</taxon>
        <taxon>Mycoplasmoidales</taxon>
        <taxon>Mycoplasmoidaceae</taxon>
        <taxon>Mycoplasmoides</taxon>
    </lineage>
</organism>
<evidence type="ECO:0000259" key="13">
    <source>
        <dbReference type="Pfam" id="PF00156"/>
    </source>
</evidence>
<evidence type="ECO:0000256" key="8">
    <source>
        <dbReference type="ARBA" id="ARBA00022490"/>
    </source>
</evidence>
<dbReference type="GO" id="GO:0006166">
    <property type="term" value="P:purine ribonucleoside salvage"/>
    <property type="evidence" value="ECO:0007669"/>
    <property type="project" value="UniProtKB-UniRule"/>
</dbReference>
<feature type="domain" description="Phosphoribosyltransferase" evidence="13">
    <location>
        <begin position="37"/>
        <end position="158"/>
    </location>
</feature>
<dbReference type="EMBL" id="CP002077">
    <property type="protein sequence ID" value="ADK86842.1"/>
    <property type="molecule type" value="Genomic_DNA"/>
</dbReference>
<keyword evidence="10 12" id="KW-0808">Transferase</keyword>
<dbReference type="Gene3D" id="3.40.50.2020">
    <property type="match status" value="1"/>
</dbReference>
<dbReference type="GO" id="GO:0016208">
    <property type="term" value="F:AMP binding"/>
    <property type="evidence" value="ECO:0007669"/>
    <property type="project" value="TreeGrafter"/>
</dbReference>
<dbReference type="STRING" id="722438.F539_02210"/>
<proteinExistence type="inferred from homology"/>
<dbReference type="GO" id="GO:0044209">
    <property type="term" value="P:AMP salvage"/>
    <property type="evidence" value="ECO:0007669"/>
    <property type="project" value="UniProtKB-UniRule"/>
</dbReference>
<dbReference type="InterPro" id="IPR029057">
    <property type="entry name" value="PRTase-like"/>
</dbReference>
<evidence type="ECO:0000313" key="15">
    <source>
        <dbReference type="Proteomes" id="UP000007756"/>
    </source>
</evidence>
<dbReference type="InterPro" id="IPR005764">
    <property type="entry name" value="Ade_phspho_trans"/>
</dbReference>
<sequence>MKQKLQALDRAIKRFNDFPTPGILFYDITPIFLNSELFEFVLEQMAQFIQEVKADGIVCPEARGFIFGGALASKTKLPLVLVRKPHKLSGELARETYDLEYRQNSILEMRVDALENCKRCVIVDDLLATAGTVAAIDKLIASLGSQTVGYCFLIELQKLHGKAKLQPNVATKILLHY</sequence>
<evidence type="ECO:0000256" key="4">
    <source>
        <dbReference type="ARBA" id="ARBA00004659"/>
    </source>
</evidence>
<name>A0A0H3DNR1_MYCPB</name>
<dbReference type="FunFam" id="3.40.50.2020:FF:000004">
    <property type="entry name" value="Adenine phosphoribosyltransferase"/>
    <property type="match status" value="1"/>
</dbReference>
<dbReference type="InterPro" id="IPR050054">
    <property type="entry name" value="UPRTase/APRTase"/>
</dbReference>
<dbReference type="Proteomes" id="UP000007756">
    <property type="component" value="Chromosome"/>
</dbReference>
<dbReference type="PATRIC" id="fig|722438.3.peg.441"/>
<dbReference type="eggNOG" id="COG0503">
    <property type="taxonomic scope" value="Bacteria"/>
</dbReference>
<dbReference type="NCBIfam" id="NF002636">
    <property type="entry name" value="PRK02304.1-5"/>
    <property type="match status" value="1"/>
</dbReference>
<dbReference type="GO" id="GO:0003999">
    <property type="term" value="F:adenine phosphoribosyltransferase activity"/>
    <property type="evidence" value="ECO:0007669"/>
    <property type="project" value="UniProtKB-UniRule"/>
</dbReference>
<dbReference type="GO" id="GO:0002055">
    <property type="term" value="F:adenine binding"/>
    <property type="evidence" value="ECO:0007669"/>
    <property type="project" value="TreeGrafter"/>
</dbReference>
<dbReference type="AlphaFoldDB" id="A0A0H3DNR1"/>
<keyword evidence="11 12" id="KW-0660">Purine salvage</keyword>
<reference evidence="14 15" key="1">
    <citation type="journal article" date="2010" name="Appl. Environ. Microbiol.">
        <title>Targeted chromosomal knockouts in Mycoplasma pneumoniae.</title>
        <authorList>
            <person name="Krishnakumar R."/>
            <person name="Assad-Garcia N."/>
            <person name="Benders G.A."/>
            <person name="Phan Q."/>
            <person name="Montague M.G."/>
            <person name="Glass J.I."/>
        </authorList>
    </citation>
    <scope>NUCLEOTIDE SEQUENCE [LARGE SCALE GENOMIC DNA]</scope>
    <source>
        <strain evidence="15">ATCC 15531 / DSM 22911 / NBRC 14401 / NCTC 10119 / FH</strain>
    </source>
</reference>
<comment type="similarity">
    <text evidence="5 12">Belongs to the purine/pyrimidine phosphoribosyltransferase family.</text>
</comment>
<dbReference type="HAMAP" id="MF_00004">
    <property type="entry name" value="Aden_phosphoribosyltr"/>
    <property type="match status" value="1"/>
</dbReference>
<evidence type="ECO:0000256" key="10">
    <source>
        <dbReference type="ARBA" id="ARBA00022679"/>
    </source>
</evidence>
<dbReference type="GO" id="GO:0006168">
    <property type="term" value="P:adenine salvage"/>
    <property type="evidence" value="ECO:0007669"/>
    <property type="project" value="InterPro"/>
</dbReference>
<dbReference type="Pfam" id="PF00156">
    <property type="entry name" value="Pribosyltran"/>
    <property type="match status" value="1"/>
</dbReference>